<evidence type="ECO:0000256" key="1">
    <source>
        <dbReference type="ARBA" id="ARBA00023015"/>
    </source>
</evidence>
<evidence type="ECO:0000313" key="6">
    <source>
        <dbReference type="Proteomes" id="UP000024836"/>
    </source>
</evidence>
<dbReference type="InterPro" id="IPR036388">
    <property type="entry name" value="WH-like_DNA-bd_sf"/>
</dbReference>
<protein>
    <submittedName>
        <fullName evidence="5">Transcriptional regulator</fullName>
    </submittedName>
</protein>
<accession>A0A058ZMY6</accession>
<dbReference type="PANTHER" id="PTHR33204">
    <property type="entry name" value="TRANSCRIPTIONAL REGULATOR, MARR FAMILY"/>
    <property type="match status" value="1"/>
</dbReference>
<dbReference type="RefSeq" id="WP_035248953.1">
    <property type="nucleotide sequence ID" value="NZ_AQQY01000002.1"/>
</dbReference>
<name>A0A058ZMY6_9RHOB</name>
<evidence type="ECO:0000313" key="5">
    <source>
        <dbReference type="EMBL" id="KCV82984.1"/>
    </source>
</evidence>
<keyword evidence="6" id="KW-1185">Reference proteome</keyword>
<organism evidence="5 6">
    <name type="scientific">Actibacterium atlanticum</name>
    <dbReference type="NCBI Taxonomy" id="1461693"/>
    <lineage>
        <taxon>Bacteria</taxon>
        <taxon>Pseudomonadati</taxon>
        <taxon>Pseudomonadota</taxon>
        <taxon>Alphaproteobacteria</taxon>
        <taxon>Rhodobacterales</taxon>
        <taxon>Roseobacteraceae</taxon>
        <taxon>Actibacterium</taxon>
    </lineage>
</organism>
<dbReference type="SUPFAM" id="SSF46785">
    <property type="entry name" value="Winged helix' DNA-binding domain"/>
    <property type="match status" value="1"/>
</dbReference>
<dbReference type="InterPro" id="IPR036390">
    <property type="entry name" value="WH_DNA-bd_sf"/>
</dbReference>
<dbReference type="Proteomes" id="UP000024836">
    <property type="component" value="Unassembled WGS sequence"/>
</dbReference>
<evidence type="ECO:0000256" key="2">
    <source>
        <dbReference type="ARBA" id="ARBA00023125"/>
    </source>
</evidence>
<evidence type="ECO:0000256" key="3">
    <source>
        <dbReference type="ARBA" id="ARBA00023163"/>
    </source>
</evidence>
<dbReference type="Gene3D" id="1.10.10.10">
    <property type="entry name" value="Winged helix-like DNA-binding domain superfamily/Winged helix DNA-binding domain"/>
    <property type="match status" value="1"/>
</dbReference>
<keyword evidence="1" id="KW-0805">Transcription regulation</keyword>
<gene>
    <name evidence="5" type="ORF">ATO10_05222</name>
</gene>
<dbReference type="EMBL" id="AQQY01000002">
    <property type="protein sequence ID" value="KCV82984.1"/>
    <property type="molecule type" value="Genomic_DNA"/>
</dbReference>
<keyword evidence="2" id="KW-0238">DNA-binding</keyword>
<dbReference type="Pfam" id="PF01638">
    <property type="entry name" value="HxlR"/>
    <property type="match status" value="1"/>
</dbReference>
<dbReference type="PROSITE" id="PS51118">
    <property type="entry name" value="HTH_HXLR"/>
    <property type="match status" value="1"/>
</dbReference>
<dbReference type="GO" id="GO:0003677">
    <property type="term" value="F:DNA binding"/>
    <property type="evidence" value="ECO:0007669"/>
    <property type="project" value="UniProtKB-KW"/>
</dbReference>
<evidence type="ECO:0000259" key="4">
    <source>
        <dbReference type="PROSITE" id="PS51118"/>
    </source>
</evidence>
<keyword evidence="3" id="KW-0804">Transcription</keyword>
<reference evidence="5 6" key="1">
    <citation type="submission" date="2013-04" db="EMBL/GenBank/DDBJ databases">
        <title>Shimia sp. 22II-S11-Z10 Genome Sequencing.</title>
        <authorList>
            <person name="Lai Q."/>
            <person name="Li G."/>
            <person name="Shao Z."/>
        </authorList>
    </citation>
    <scope>NUCLEOTIDE SEQUENCE [LARGE SCALE GENOMIC DNA]</scope>
    <source>
        <strain evidence="6">22II-S11-Z10</strain>
    </source>
</reference>
<dbReference type="InterPro" id="IPR002577">
    <property type="entry name" value="HTH_HxlR"/>
</dbReference>
<feature type="domain" description="HTH hxlR-type" evidence="4">
    <location>
        <begin position="10"/>
        <end position="109"/>
    </location>
</feature>
<dbReference type="eggNOG" id="COG1733">
    <property type="taxonomic scope" value="Bacteria"/>
</dbReference>
<comment type="caution">
    <text evidence="5">The sequence shown here is derived from an EMBL/GenBank/DDBJ whole genome shotgun (WGS) entry which is preliminary data.</text>
</comment>
<proteinExistence type="predicted"/>
<dbReference type="AlphaFoldDB" id="A0A058ZMY6"/>
<sequence length="119" mass="13350">MKFSEAPISCPMDGLLRVISGPWTTFILWRLSTHGTLRFGELKRLVPGVSSRLLTDRLRKLEDAGIVNRDYKPTIPPEVSYALSPRGQELREVLKHLSDLAIKWDLGQAKHGDEAVASQ</sequence>